<accession>B8GJP4</accession>
<organism evidence="1 2">
    <name type="scientific">Methanosphaerula palustris (strain ATCC BAA-1556 / DSM 19958 / E1-9c)</name>
    <dbReference type="NCBI Taxonomy" id="521011"/>
    <lineage>
        <taxon>Archaea</taxon>
        <taxon>Methanobacteriati</taxon>
        <taxon>Methanobacteriota</taxon>
        <taxon>Stenosarchaea group</taxon>
        <taxon>Methanomicrobia</taxon>
        <taxon>Methanomicrobiales</taxon>
        <taxon>Methanoregulaceae</taxon>
        <taxon>Methanosphaerula</taxon>
    </lineage>
</organism>
<proteinExistence type="predicted"/>
<dbReference type="HOGENOM" id="CLU_1357904_0_0_2"/>
<protein>
    <submittedName>
        <fullName evidence="1">Uncharacterized protein</fullName>
    </submittedName>
</protein>
<dbReference type="AlphaFoldDB" id="B8GJP4"/>
<dbReference type="Proteomes" id="UP000002457">
    <property type="component" value="Chromosome"/>
</dbReference>
<dbReference type="EMBL" id="CP001338">
    <property type="protein sequence ID" value="ACL15698.1"/>
    <property type="molecule type" value="Genomic_DNA"/>
</dbReference>
<sequence length="201" mass="21451">MNLIAESAALLGEKLDRSGCEDGIVVIDVNPDAEHCPYERGACMEGAFGGRTAQFVTNSPIRAAPKVSDMVGAPLPNENERAAACSVINAVAGFLCLSRRLKGCEKSNHPLCLAALTQELTEKMVYCIGDLREIPTALGSRVVDTPEAADLLLVSGDGMISELGMALIDQYRGKKEILLLTPSTAGVATMQKFPHWCPYGR</sequence>
<gene>
    <name evidence="1" type="ordered locus">Mpal_0316</name>
</gene>
<keyword evidence="2" id="KW-1185">Reference proteome</keyword>
<dbReference type="STRING" id="521011.Mpal_0316"/>
<dbReference type="KEGG" id="mpl:Mpal_0316"/>
<dbReference type="RefSeq" id="WP_012617017.1">
    <property type="nucleotide sequence ID" value="NC_011832.1"/>
</dbReference>
<evidence type="ECO:0000313" key="2">
    <source>
        <dbReference type="Proteomes" id="UP000002457"/>
    </source>
</evidence>
<dbReference type="eggNOG" id="arCOG03445">
    <property type="taxonomic scope" value="Archaea"/>
</dbReference>
<name>B8GJP4_METPE</name>
<dbReference type="GeneID" id="7272617"/>
<dbReference type="OrthoDB" id="117854at2157"/>
<evidence type="ECO:0000313" key="1">
    <source>
        <dbReference type="EMBL" id="ACL15698.1"/>
    </source>
</evidence>
<reference evidence="1 2" key="1">
    <citation type="journal article" date="2015" name="Genome Announc.">
        <title>Complete Genome Sequence of Methanosphaerula palustris E1-9CT, a Hydrogenotrophic Methanogen Isolated from a Minerotrophic Fen Peatland.</title>
        <authorList>
            <person name="Cadillo-Quiroz H."/>
            <person name="Browne P."/>
            <person name="Kyrpides N."/>
            <person name="Woyke T."/>
            <person name="Goodwin L."/>
            <person name="Detter C."/>
            <person name="Yavitt J.B."/>
            <person name="Zinder S.H."/>
        </authorList>
    </citation>
    <scope>NUCLEOTIDE SEQUENCE [LARGE SCALE GENOMIC DNA]</scope>
    <source>
        <strain evidence="2">ATCC BAA-1556 / DSM 19958 / E1-9c</strain>
    </source>
</reference>